<evidence type="ECO:0000313" key="5">
    <source>
        <dbReference type="EMBL" id="ALG81362.1"/>
    </source>
</evidence>
<dbReference type="Proteomes" id="UP000069906">
    <property type="component" value="Chromosome"/>
</dbReference>
<dbReference type="InterPro" id="IPR025105">
    <property type="entry name" value="DUF4010"/>
</dbReference>
<feature type="transmembrane region" description="Helical" evidence="1">
    <location>
        <begin position="204"/>
        <end position="222"/>
    </location>
</feature>
<dbReference type="KEGG" id="hsf:HLASA_0454"/>
<feature type="transmembrane region" description="Helical" evidence="1">
    <location>
        <begin position="307"/>
        <end position="324"/>
    </location>
</feature>
<dbReference type="PATRIC" id="fig|1604004.4.peg.479"/>
<evidence type="ECO:0000259" key="2">
    <source>
        <dbReference type="Pfam" id="PF02308"/>
    </source>
</evidence>
<gene>
    <name evidence="5" type="ORF">HLASA_0454</name>
    <name evidence="4" type="ORF">HLASF_0456</name>
</gene>
<feature type="transmembrane region" description="Helical" evidence="1">
    <location>
        <begin position="267"/>
        <end position="287"/>
    </location>
</feature>
<feature type="transmembrane region" description="Helical" evidence="1">
    <location>
        <begin position="234"/>
        <end position="255"/>
    </location>
</feature>
<feature type="domain" description="DUF4010" evidence="3">
    <location>
        <begin position="183"/>
        <end position="392"/>
    </location>
</feature>
<evidence type="ECO:0000256" key="1">
    <source>
        <dbReference type="SAM" id="Phobius"/>
    </source>
</evidence>
<dbReference type="Pfam" id="PF02308">
    <property type="entry name" value="MgtC"/>
    <property type="match status" value="1"/>
</dbReference>
<feature type="transmembrane region" description="Helical" evidence="1">
    <location>
        <begin position="88"/>
        <end position="107"/>
    </location>
</feature>
<feature type="transmembrane region" description="Helical" evidence="1">
    <location>
        <begin position="12"/>
        <end position="28"/>
    </location>
</feature>
<organism evidence="4 7">
    <name type="scientific">Halanaeroarchaeum sulfurireducens</name>
    <dbReference type="NCBI Taxonomy" id="1604004"/>
    <lineage>
        <taxon>Archaea</taxon>
        <taxon>Methanobacteriati</taxon>
        <taxon>Methanobacteriota</taxon>
        <taxon>Stenosarchaea group</taxon>
        <taxon>Halobacteria</taxon>
        <taxon>Halobacteriales</taxon>
        <taxon>Halobacteriaceae</taxon>
        <taxon>Halanaeroarchaeum</taxon>
    </lineage>
</organism>
<feature type="transmembrane region" description="Helical" evidence="1">
    <location>
        <begin position="399"/>
        <end position="416"/>
    </location>
</feature>
<dbReference type="Proteomes" id="UP000060390">
    <property type="component" value="Chromosome"/>
</dbReference>
<proteinExistence type="predicted"/>
<dbReference type="HOGENOM" id="CLU_036781_1_1_2"/>
<feature type="transmembrane region" description="Helical" evidence="1">
    <location>
        <begin position="372"/>
        <end position="392"/>
    </location>
</feature>
<dbReference type="AlphaFoldDB" id="A0A0F7P6Z1"/>
<dbReference type="RefSeq" id="WP_050047778.1">
    <property type="nucleotide sequence ID" value="NZ_CP008874.1"/>
</dbReference>
<sequence length="417" mass="43633">MVDFAADPLLSIAVRLFLAVGLGALIGLEREQSESGGTFAGSRTFPLLALYGAVVQAFFPGMLPVAVATLSLPLAVAYAAKVWTERDIGLTTLTAALITVLLGALTVHSDRGTAVAIIFAGVVTVLLSAKRTIHGFADRIEADERRAVVKFVLVVLIVYPLLPNREIDALWGLNPRYVWLMVVLVTGLSFVAYVLSRLIGTHRGLAITGLLGGFASSTATAVSMANRTATTPSLYRICAFSTVVAAIVMFPRALIEVAVVNRALFPYVAVPLGAMTVVGTLVAVALYWRTTTDDTDVETEVENPFRLRPALAFGLLFAGVLLVSESANAWLGTSGIYATAFVSGLADVDAITLTLSTLAADDAITPEVATTGIVIAAVANTLVKAGLAWVLGTRKLGRLVTAVLGVVALVGIVLVLV</sequence>
<evidence type="ECO:0000313" key="7">
    <source>
        <dbReference type="Proteomes" id="UP000069906"/>
    </source>
</evidence>
<dbReference type="Pfam" id="PF13194">
    <property type="entry name" value="DUF4010"/>
    <property type="match status" value="1"/>
</dbReference>
<feature type="transmembrane region" description="Helical" evidence="1">
    <location>
        <begin position="336"/>
        <end position="360"/>
    </location>
</feature>
<feature type="transmembrane region" description="Helical" evidence="1">
    <location>
        <begin position="113"/>
        <end position="133"/>
    </location>
</feature>
<dbReference type="EMBL" id="CP008874">
    <property type="protein sequence ID" value="AKH96961.1"/>
    <property type="molecule type" value="Genomic_DNA"/>
</dbReference>
<dbReference type="PANTHER" id="PTHR39084:SF1">
    <property type="entry name" value="DUF4010 DOMAIN-CONTAINING PROTEIN"/>
    <property type="match status" value="1"/>
</dbReference>
<accession>A0A0F7P6Z1</accession>
<dbReference type="OrthoDB" id="187863at2157"/>
<reference evidence="4 7" key="1">
    <citation type="journal article" date="2015" name="ISME J.">
        <title>Elemental sulfur and acetate can support life of a novel strictly anaerobic haloarchaeon.</title>
        <authorList>
            <person name="Sorokin D.Y."/>
            <person name="Kublanov I.V."/>
            <person name="Gavrilov S.N."/>
            <person name="Rojo D."/>
            <person name="Roman P."/>
            <person name="Golyshin P.N."/>
            <person name="Slepak V.Z."/>
            <person name="Smedile F."/>
            <person name="Ferrer M."/>
            <person name="Messina E."/>
            <person name="La Cono V."/>
            <person name="Yakimov M.M."/>
        </authorList>
    </citation>
    <scope>NUCLEOTIDE SEQUENCE [LARGE SCALE GENOMIC DNA]</scope>
    <source>
        <strain evidence="4 7">HSR2</strain>
    </source>
</reference>
<evidence type="ECO:0000313" key="6">
    <source>
        <dbReference type="Proteomes" id="UP000060390"/>
    </source>
</evidence>
<dbReference type="GeneID" id="26009820"/>
<feature type="domain" description="MgtC/SapB/SrpB/YhiD N-terminal" evidence="2">
    <location>
        <begin position="16"/>
        <end position="135"/>
    </location>
</feature>
<reference evidence="6" key="2">
    <citation type="submission" date="2015-05" db="EMBL/GenBank/DDBJ databases">
        <title>Complete genome sequence of Halanaeroarchaeum sulfurireducens type strain M27-SA2, a sulfate-reducer haloarchaeon from marine anoxic lake Medee.</title>
        <authorList>
            <person name="Messina E."/>
            <person name="Kublanov I.V."/>
            <person name="Toshchakov S."/>
            <person name="Arcadi E."/>
            <person name="La Spada G."/>
            <person name="La Cono V."/>
            <person name="Yakimov M.M."/>
        </authorList>
    </citation>
    <scope>NUCLEOTIDE SEQUENCE [LARGE SCALE GENOMIC DNA]</scope>
    <source>
        <strain evidence="6">M27-SA2</strain>
    </source>
</reference>
<dbReference type="InterPro" id="IPR049177">
    <property type="entry name" value="MgtC_SapB_SrpB_YhiD_N"/>
</dbReference>
<name>A0A0F7P6Z1_9EURY</name>
<protein>
    <submittedName>
        <fullName evidence="4">Uncharacterized protein</fullName>
    </submittedName>
</protein>
<feature type="transmembrane region" description="Helical" evidence="1">
    <location>
        <begin position="48"/>
        <end position="76"/>
    </location>
</feature>
<keyword evidence="1" id="KW-1133">Transmembrane helix</keyword>
<dbReference type="EMBL" id="CP011564">
    <property type="protein sequence ID" value="ALG81362.1"/>
    <property type="molecule type" value="Genomic_DNA"/>
</dbReference>
<keyword evidence="7" id="KW-1185">Reference proteome</keyword>
<evidence type="ECO:0000313" key="4">
    <source>
        <dbReference type="EMBL" id="AKH96961.1"/>
    </source>
</evidence>
<dbReference type="PANTHER" id="PTHR39084">
    <property type="entry name" value="MEMBRANE PROTEIN-RELATED"/>
    <property type="match status" value="1"/>
</dbReference>
<reference evidence="5 6" key="3">
    <citation type="journal article" date="2016" name="Stand. Genomic Sci.">
        <title>Complete genome sequence of 'Halanaeroarchaeum sulfurireducens' M27-SA2, a sulfur-reducing and acetate-oxidizing haloarchaeon from the deep-sea hypersaline anoxic lake Medee.</title>
        <authorList>
            <person name="Messina E."/>
            <person name="Sorokin D.Y."/>
            <person name="Kublanov I.V."/>
            <person name="Toshchakov S."/>
            <person name="Lopatina A."/>
            <person name="Arcadi E."/>
            <person name="Smedile F."/>
            <person name="La Spada G."/>
            <person name="La Cono V."/>
            <person name="Yakimov M.M."/>
        </authorList>
    </citation>
    <scope>NUCLEOTIDE SEQUENCE [LARGE SCALE GENOMIC DNA]</scope>
    <source>
        <strain evidence="5 6">M27-SA2</strain>
    </source>
</reference>
<feature type="transmembrane region" description="Helical" evidence="1">
    <location>
        <begin position="145"/>
        <end position="162"/>
    </location>
</feature>
<keyword evidence="1" id="KW-0812">Transmembrane</keyword>
<keyword evidence="1" id="KW-0472">Membrane</keyword>
<dbReference type="KEGG" id="hsu:HLASF_0456"/>
<feature type="transmembrane region" description="Helical" evidence="1">
    <location>
        <begin position="177"/>
        <end position="195"/>
    </location>
</feature>
<evidence type="ECO:0000259" key="3">
    <source>
        <dbReference type="Pfam" id="PF13194"/>
    </source>
</evidence>